<comment type="function">
    <text evidence="1">Heme-dependent dioxygenase that catalyzes the oxidative cleavage of the L-tryptophan (L-Trp) pyrrole ring and converts L-tryptophan to N-formyl-L-kynurenine. Catalyzes the oxidative cleavage of the indole moiety.</text>
</comment>
<keyword evidence="1" id="KW-0223">Dioxygenase</keyword>
<organism evidence="3">
    <name type="scientific">Micromonospora carbonacea</name>
    <dbReference type="NCBI Taxonomy" id="47853"/>
    <lineage>
        <taxon>Bacteria</taxon>
        <taxon>Bacillati</taxon>
        <taxon>Actinomycetota</taxon>
        <taxon>Actinomycetes</taxon>
        <taxon>Micromonosporales</taxon>
        <taxon>Micromonosporaceae</taxon>
        <taxon>Micromonospora</taxon>
    </lineage>
</organism>
<evidence type="ECO:0000313" key="3">
    <source>
        <dbReference type="EMBL" id="QLJ97573.1"/>
    </source>
</evidence>
<dbReference type="GO" id="GO:0046872">
    <property type="term" value="F:metal ion binding"/>
    <property type="evidence" value="ECO:0007669"/>
    <property type="project" value="UniProtKB-KW"/>
</dbReference>
<comment type="cofactor">
    <cofactor evidence="1">
        <name>heme</name>
        <dbReference type="ChEBI" id="CHEBI:30413"/>
    </cofactor>
    <text evidence="1">Binds 1 heme group per subunit.</text>
</comment>
<dbReference type="Gene3D" id="1.20.58.480">
    <property type="match status" value="1"/>
</dbReference>
<dbReference type="EMBL" id="CP058905">
    <property type="protein sequence ID" value="QLJ97573.1"/>
    <property type="molecule type" value="Genomic_DNA"/>
</dbReference>
<dbReference type="HAMAP" id="MF_01972">
    <property type="entry name" value="T23O"/>
    <property type="match status" value="1"/>
</dbReference>
<name>A0A7D5YC12_9ACTN</name>
<dbReference type="EC" id="1.13.11.11" evidence="1"/>
<dbReference type="InterPro" id="IPR004981">
    <property type="entry name" value="Trp_2_3_dOase"/>
</dbReference>
<dbReference type="GO" id="GO:0004833">
    <property type="term" value="F:L-tryptophan 2,3-dioxygenase activity"/>
    <property type="evidence" value="ECO:0007669"/>
    <property type="project" value="UniProtKB-UniRule"/>
</dbReference>
<feature type="compositionally biased region" description="Low complexity" evidence="2">
    <location>
        <begin position="12"/>
        <end position="29"/>
    </location>
</feature>
<sequence length="311" mass="34465">MKQTDLRAPALAAAVRPATPQQRAARAARNGGEPTLDFAERVPYDAYVHASTLHRLQQPLSDDPGEMSFLVVSQIMELYFGLARHELREAQRCLRADRVWDALAPLRRAALHLEGLNAAWKGLRWMTPADFNRFRNLLGEGSGFQSAMYRHLEFTLGLRDPALIRPFRRQAEVHADLRATLATPSLWDDVIALLARRGFEVPAEVLGRDVTEEHRPHPAVEAAWVAVYDDEGPGADGPAGARGPGNELRLLGEALAEVAEQFGDWRWNHVKAVQRTMGAKVGSGGSAGLAWLQRSMSRVVFPELWSARTAM</sequence>
<evidence type="ECO:0000256" key="1">
    <source>
        <dbReference type="HAMAP-Rule" id="MF_01972"/>
    </source>
</evidence>
<feature type="binding site" evidence="1">
    <location>
        <position position="135"/>
    </location>
    <ligand>
        <name>substrate</name>
    </ligand>
</feature>
<comment type="similarity">
    <text evidence="1">Belongs to the tryptophan 2,3-dioxygenase family.</text>
</comment>
<accession>A0A7D5YC12</accession>
<feature type="binding site" description="axial binding residue" evidence="1">
    <location>
        <position position="269"/>
    </location>
    <ligand>
        <name>heme</name>
        <dbReference type="ChEBI" id="CHEBI:30413"/>
    </ligand>
    <ligandPart>
        <name>Fe</name>
        <dbReference type="ChEBI" id="CHEBI:18248"/>
    </ligandPart>
</feature>
<comment type="pathway">
    <text evidence="1">Amino-acid degradation; L-tryptophan degradation via kynurenine pathway; L-kynurenine from L-tryptophan: step 1/2.</text>
</comment>
<keyword evidence="1" id="KW-0823">Tryptophan catabolism</keyword>
<dbReference type="GO" id="GO:0019442">
    <property type="term" value="P:L-tryptophan catabolic process to acetyl-CoA"/>
    <property type="evidence" value="ECO:0007669"/>
    <property type="project" value="TreeGrafter"/>
</dbReference>
<dbReference type="PANTHER" id="PTHR10138">
    <property type="entry name" value="TRYPTOPHAN 2,3-DIOXYGENASE"/>
    <property type="match status" value="1"/>
</dbReference>
<dbReference type="GO" id="GO:0019441">
    <property type="term" value="P:L-tryptophan catabolic process to kynurenine"/>
    <property type="evidence" value="ECO:0007669"/>
    <property type="project" value="UniProtKB-UniRule"/>
</dbReference>
<dbReference type="GO" id="GO:0020037">
    <property type="term" value="F:heme binding"/>
    <property type="evidence" value="ECO:0007669"/>
    <property type="project" value="UniProtKB-UniRule"/>
</dbReference>
<keyword evidence="1" id="KW-0408">Iron</keyword>
<protein>
    <recommendedName>
        <fullName evidence="1">Tryptophan 2,3-dioxygenase</fullName>
        <shortName evidence="1">TDO</shortName>
        <ecNumber evidence="1">1.13.11.11</ecNumber>
    </recommendedName>
    <alternativeName>
        <fullName evidence="1">Tryptamin 2,3-dioxygenase</fullName>
    </alternativeName>
    <alternativeName>
        <fullName evidence="1">Tryptophan oxygenase</fullName>
        <shortName evidence="1">TO</shortName>
        <shortName evidence="1">TRPO</shortName>
    </alternativeName>
    <alternativeName>
        <fullName evidence="1">Tryptophan pyrrolase</fullName>
    </alternativeName>
    <alternativeName>
        <fullName evidence="1">Tryptophanase</fullName>
    </alternativeName>
</protein>
<feature type="region of interest" description="Disordered" evidence="2">
    <location>
        <begin position="12"/>
        <end position="32"/>
    </location>
</feature>
<dbReference type="PANTHER" id="PTHR10138:SF0">
    <property type="entry name" value="TRYPTOPHAN 2,3-DIOXYGENASE"/>
    <property type="match status" value="1"/>
</dbReference>
<reference evidence="3" key="1">
    <citation type="submission" date="2020-08" db="EMBL/GenBank/DDBJ databases">
        <title>A bifunctional nitrone conjugated secondary metabolite targeting the ribosome.</title>
        <authorList>
            <person name="Limbrick E.M."/>
            <person name="Graf M."/>
            <person name="Derewacz D.K."/>
            <person name="Nguyen F."/>
            <person name="Spraggins J.M."/>
            <person name="Wieland M."/>
            <person name="Ynigez-Gutierrez A.E."/>
            <person name="Reisman B.J."/>
            <person name="Zinshteyn B."/>
            <person name="McCulloch K."/>
            <person name="Iverson T.M."/>
            <person name="Green R."/>
            <person name="Wilson D.N."/>
            <person name="Bachmann B.O."/>
        </authorList>
    </citation>
    <scope>NUCLEOTIDE SEQUENCE</scope>
    <source>
        <strain evidence="3">Africana</strain>
    </source>
</reference>
<gene>
    <name evidence="1" type="primary">kynA</name>
    <name evidence="3" type="ORF">HZU44_22695</name>
</gene>
<comment type="caution">
    <text evidence="1">Lacks conserved residue(s) required for the propagation of feature annotation.</text>
</comment>
<keyword evidence="1" id="KW-0560">Oxidoreductase</keyword>
<dbReference type="InterPro" id="IPR037217">
    <property type="entry name" value="Trp/Indoleamine_2_3_dOase-like"/>
</dbReference>
<dbReference type="UniPathway" id="UPA00333">
    <property type="reaction ID" value="UER00453"/>
</dbReference>
<evidence type="ECO:0000256" key="2">
    <source>
        <dbReference type="SAM" id="MobiDB-lite"/>
    </source>
</evidence>
<dbReference type="AlphaFoldDB" id="A0A7D5YC12"/>
<keyword evidence="1" id="KW-0479">Metal-binding</keyword>
<dbReference type="SUPFAM" id="SSF140959">
    <property type="entry name" value="Indolic compounds 2,3-dioxygenase-like"/>
    <property type="match status" value="1"/>
</dbReference>
<keyword evidence="1" id="KW-0349">Heme</keyword>
<proteinExistence type="inferred from homology"/>
<comment type="subunit">
    <text evidence="1">Homotetramer.</text>
</comment>
<comment type="catalytic activity">
    <reaction evidence="1">
        <text>L-tryptophan + O2 = N-formyl-L-kynurenine</text>
        <dbReference type="Rhea" id="RHEA:24536"/>
        <dbReference type="ChEBI" id="CHEBI:15379"/>
        <dbReference type="ChEBI" id="CHEBI:57912"/>
        <dbReference type="ChEBI" id="CHEBI:58629"/>
        <dbReference type="EC" id="1.13.11.11"/>
    </reaction>
</comment>
<dbReference type="Pfam" id="PF03301">
    <property type="entry name" value="Trp_dioxygenase"/>
    <property type="match status" value="2"/>
</dbReference>